<evidence type="ECO:0000259" key="1">
    <source>
        <dbReference type="Pfam" id="PF08818"/>
    </source>
</evidence>
<dbReference type="RefSeq" id="WP_035079079.1">
    <property type="nucleotide sequence ID" value="NZ_JQGC01000002.1"/>
</dbReference>
<evidence type="ECO:0000313" key="2">
    <source>
        <dbReference type="EMBL" id="KFL32578.1"/>
    </source>
</evidence>
<comment type="caution">
    <text evidence="2">The sequence shown here is derived from an EMBL/GenBank/DDBJ whole genome shotgun (WGS) entry which is preliminary data.</text>
</comment>
<organism evidence="2 3">
    <name type="scientific">Devosia riboflavina</name>
    <dbReference type="NCBI Taxonomy" id="46914"/>
    <lineage>
        <taxon>Bacteria</taxon>
        <taxon>Pseudomonadati</taxon>
        <taxon>Pseudomonadota</taxon>
        <taxon>Alphaproteobacteria</taxon>
        <taxon>Hyphomicrobiales</taxon>
        <taxon>Devosiaceae</taxon>
        <taxon>Devosia</taxon>
    </lineage>
</organism>
<dbReference type="EMBL" id="JQGC01000002">
    <property type="protein sequence ID" value="KFL32578.1"/>
    <property type="molecule type" value="Genomic_DNA"/>
</dbReference>
<dbReference type="AlphaFoldDB" id="A0A087M6S5"/>
<dbReference type="STRING" id="46914.JP75_03280"/>
<reference evidence="2 3" key="1">
    <citation type="submission" date="2014-08" db="EMBL/GenBank/DDBJ databases">
        <authorList>
            <person name="Hassan Y.I."/>
            <person name="Lepp D."/>
            <person name="Zhou T."/>
        </authorList>
    </citation>
    <scope>NUCLEOTIDE SEQUENCE [LARGE SCALE GENOMIC DNA]</scope>
    <source>
        <strain evidence="2 3">IFO13584</strain>
    </source>
</reference>
<dbReference type="Pfam" id="PF08818">
    <property type="entry name" value="DUF1801"/>
    <property type="match status" value="1"/>
</dbReference>
<feature type="domain" description="YdhG-like" evidence="1">
    <location>
        <begin position="24"/>
        <end position="129"/>
    </location>
</feature>
<keyword evidence="3" id="KW-1185">Reference proteome</keyword>
<name>A0A087M6S5_9HYPH</name>
<dbReference type="OrthoDB" id="5951444at2"/>
<dbReference type="Proteomes" id="UP000028981">
    <property type="component" value="Unassembled WGS sequence"/>
</dbReference>
<evidence type="ECO:0000313" key="3">
    <source>
        <dbReference type="Proteomes" id="UP000028981"/>
    </source>
</evidence>
<sequence length="143" mass="15874">MAEQKTRPGGDVEAFVAAIADEAKRADARTLIELMSAVSGEEPVLWGTMVGFGHYHYRYETGHEGDSFLVGFAPRKAEFSIYLMGTYFPEVSARREELLARLGKHRMGKACLYVKRLSDVDLGVLRELAEISVVALRKAYGTT</sequence>
<proteinExistence type="predicted"/>
<protein>
    <recommendedName>
        <fullName evidence="1">YdhG-like domain-containing protein</fullName>
    </recommendedName>
</protein>
<accession>A0A087M6S5</accession>
<dbReference type="InterPro" id="IPR014922">
    <property type="entry name" value="YdhG-like"/>
</dbReference>
<gene>
    <name evidence="2" type="ORF">JP75_03280</name>
</gene>